<proteinExistence type="predicted"/>
<feature type="transmembrane region" description="Helical" evidence="1">
    <location>
        <begin position="29"/>
        <end position="50"/>
    </location>
</feature>
<feature type="transmembrane region" description="Helical" evidence="1">
    <location>
        <begin position="62"/>
        <end position="80"/>
    </location>
</feature>
<dbReference type="KEGG" id="sde:Sde_2373"/>
<dbReference type="EMBL" id="CP000282">
    <property type="protein sequence ID" value="ABD81633.1"/>
    <property type="molecule type" value="Genomic_DNA"/>
</dbReference>
<name>Q21I46_SACD2</name>
<dbReference type="AlphaFoldDB" id="Q21I46"/>
<keyword evidence="1" id="KW-1133">Transmembrane helix</keyword>
<organism evidence="2 3">
    <name type="scientific">Saccharophagus degradans (strain 2-40 / ATCC 43961 / DSM 17024)</name>
    <dbReference type="NCBI Taxonomy" id="203122"/>
    <lineage>
        <taxon>Bacteria</taxon>
        <taxon>Pseudomonadati</taxon>
        <taxon>Pseudomonadota</taxon>
        <taxon>Gammaproteobacteria</taxon>
        <taxon>Cellvibrionales</taxon>
        <taxon>Cellvibrionaceae</taxon>
        <taxon>Saccharophagus</taxon>
    </lineage>
</organism>
<keyword evidence="1" id="KW-0812">Transmembrane</keyword>
<dbReference type="Proteomes" id="UP000001947">
    <property type="component" value="Chromosome"/>
</dbReference>
<sequence>MASQSSRSGLRGNAMVNLYRALYSRLPSVGVSFFPLILFVIAGLLAFMFVDTSSQLALESKFVASTHVLLVLGSACLLALRQVTKKGS</sequence>
<gene>
    <name evidence="2" type="ordered locus">Sde_2373</name>
</gene>
<dbReference type="STRING" id="203122.Sde_2373"/>
<keyword evidence="3" id="KW-1185">Reference proteome</keyword>
<accession>Q21I46</accession>
<protein>
    <submittedName>
        <fullName evidence="2">Uncharacterized protein</fullName>
    </submittedName>
</protein>
<evidence type="ECO:0000313" key="3">
    <source>
        <dbReference type="Proteomes" id="UP000001947"/>
    </source>
</evidence>
<evidence type="ECO:0000313" key="2">
    <source>
        <dbReference type="EMBL" id="ABD81633.1"/>
    </source>
</evidence>
<keyword evidence="1" id="KW-0472">Membrane</keyword>
<evidence type="ECO:0000256" key="1">
    <source>
        <dbReference type="SAM" id="Phobius"/>
    </source>
</evidence>
<reference evidence="2 3" key="1">
    <citation type="journal article" date="2008" name="PLoS Genet.">
        <title>Complete genome sequence of the complex carbohydrate-degrading marine bacterium, Saccharophagus degradans strain 2-40 T.</title>
        <authorList>
            <person name="Weiner R.M."/>
            <person name="Taylor L.E.II."/>
            <person name="Henrissat B."/>
            <person name="Hauser L."/>
            <person name="Land M."/>
            <person name="Coutinho P.M."/>
            <person name="Rancurel C."/>
            <person name="Saunders E.H."/>
            <person name="Longmire A.G."/>
            <person name="Zhang H."/>
            <person name="Bayer E.A."/>
            <person name="Gilbert H.J."/>
            <person name="Larimer F."/>
            <person name="Zhulin I.B."/>
            <person name="Ekborg N.A."/>
            <person name="Lamed R."/>
            <person name="Richardson P.M."/>
            <person name="Borovok I."/>
            <person name="Hutcheson S."/>
        </authorList>
    </citation>
    <scope>NUCLEOTIDE SEQUENCE [LARGE SCALE GENOMIC DNA]</scope>
    <source>
        <strain evidence="3">2-40 / ATCC 43961 / DSM 17024</strain>
    </source>
</reference>
<dbReference type="HOGENOM" id="CLU_2467164_0_0_6"/>